<proteinExistence type="predicted"/>
<dbReference type="AlphaFoldDB" id="A0A0D3J7R2"/>
<feature type="repeat" description="WD" evidence="3">
    <location>
        <begin position="546"/>
        <end position="587"/>
    </location>
</feature>
<dbReference type="RefSeq" id="XP_005771976.1">
    <property type="nucleotide sequence ID" value="XM_005771919.1"/>
</dbReference>
<feature type="repeat" description="WD" evidence="3">
    <location>
        <begin position="61"/>
        <end position="102"/>
    </location>
</feature>
<feature type="repeat" description="WD" evidence="3">
    <location>
        <begin position="150"/>
        <end position="191"/>
    </location>
</feature>
<dbReference type="InterPro" id="IPR051570">
    <property type="entry name" value="TBC1_cilium_biogenesis"/>
</dbReference>
<feature type="region of interest" description="Disordered" evidence="4">
    <location>
        <begin position="337"/>
        <end position="356"/>
    </location>
</feature>
<dbReference type="SUPFAM" id="SSF50998">
    <property type="entry name" value="Quinoprotein alcohol dehydrogenase-like"/>
    <property type="match status" value="1"/>
</dbReference>
<dbReference type="eggNOG" id="KOG0306">
    <property type="taxonomic scope" value="Eukaryota"/>
</dbReference>
<evidence type="ECO:0000256" key="2">
    <source>
        <dbReference type="ARBA" id="ARBA00022737"/>
    </source>
</evidence>
<keyword evidence="2" id="KW-0677">Repeat</keyword>
<dbReference type="SMART" id="SM00320">
    <property type="entry name" value="WD40"/>
    <property type="match status" value="10"/>
</dbReference>
<dbReference type="InterPro" id="IPR011047">
    <property type="entry name" value="Quinoprotein_ADH-like_sf"/>
</dbReference>
<dbReference type="PROSITE" id="PS50294">
    <property type="entry name" value="WD_REPEATS_REGION"/>
    <property type="match status" value="6"/>
</dbReference>
<dbReference type="KEGG" id="ehx:EMIHUDRAFT_209137"/>
<dbReference type="GO" id="GO:0032040">
    <property type="term" value="C:small-subunit processome"/>
    <property type="evidence" value="ECO:0007669"/>
    <property type="project" value="TreeGrafter"/>
</dbReference>
<dbReference type="SUPFAM" id="SSF50960">
    <property type="entry name" value="TolB, C-terminal domain"/>
    <property type="match status" value="1"/>
</dbReference>
<dbReference type="OMA" id="YQSIFLW"/>
<dbReference type="InterPro" id="IPR001680">
    <property type="entry name" value="WD40_rpt"/>
</dbReference>
<dbReference type="Pfam" id="PF00400">
    <property type="entry name" value="WD40"/>
    <property type="match status" value="4"/>
</dbReference>
<dbReference type="InterPro" id="IPR019775">
    <property type="entry name" value="WD40_repeat_CS"/>
</dbReference>
<dbReference type="EnsemblProtists" id="EOD19547">
    <property type="protein sequence ID" value="EOD19547"/>
    <property type="gene ID" value="EMIHUDRAFT_209137"/>
</dbReference>
<sequence>MVRSYFRYTEEAAWAVAVSGGARIAASADGRSILTPMLESVGVWPLRGGGTERRMRPRPTVAATASETTALQLSPDGEAVAVGYSDGTVRLWPVAGREPLLEEERVALSGHRSAVLCLAFAPDGSQLASGGADTLVVLWDVVAEAGVCKLRGHRGPVTGVAMIASLGALASVSKDGTLRLWDLHTQHCVQTCASPAGELWSVDMDESAGRLLTGGAGGELLLWTIAKAEVAGSAGGESGAADGATEEATPVGVDPLWMAAHATLRGSIATTSSAKVAQISCSADGGIVGVLYGDRTMGLWRARDGGERLKRAGKRRPLCGLRGSHKLHSFAFLPPRKPAAAPSAAKASRKRGSAPPPAVRVLVAQRDNSAAVWEVDTGARTAVPVPGACAPPAGHKHEPRAVALSGDGGLLASASDGEARVWSLGSRQCVRSLACGYGLSVAFVAGNKLVAVGTKSGGSLPLYELATGELVHENASAHSGAVWSLAVEPGGAALLSASADKTVATWSVVGEGGGGGASLAPELSADLGDDAMVVEGVTARRVHLTLYGHKLPVLCVGVSSDGTICASGSADKSVKLWGLDFGDMHRSLRAHTEPVTALAWDRLIKLWDADTYQLIHALRGHHAEVWSLAVSRDGGLLASASRDRSLRLPLAEGGESRGVAAGGARPLREGSRDHNLAYSHGRLLERRRAALDRNRRSRYLTARRSERRSAYLLRALGSVRPAELEQALLLLPFDAARTILYLLRVHHKPLVASRALLDLLGPIHAALSARVSAERARLGYNTAAREKKTGGKRRPKQKGSAAE</sequence>
<evidence type="ECO:0008006" key="7">
    <source>
        <dbReference type="Google" id="ProtNLM"/>
    </source>
</evidence>
<dbReference type="GO" id="GO:0030490">
    <property type="term" value="P:maturation of SSU-rRNA"/>
    <property type="evidence" value="ECO:0007669"/>
    <property type="project" value="TreeGrafter"/>
</dbReference>
<dbReference type="InterPro" id="IPR020472">
    <property type="entry name" value="WD40_PAC1"/>
</dbReference>
<evidence type="ECO:0000256" key="1">
    <source>
        <dbReference type="ARBA" id="ARBA00022574"/>
    </source>
</evidence>
<dbReference type="GO" id="GO:0034388">
    <property type="term" value="C:Pwp2p-containing subcomplex of 90S preribosome"/>
    <property type="evidence" value="ECO:0007669"/>
    <property type="project" value="TreeGrafter"/>
</dbReference>
<evidence type="ECO:0000256" key="3">
    <source>
        <dbReference type="PROSITE-ProRule" id="PRU00221"/>
    </source>
</evidence>
<dbReference type="PRINTS" id="PR00320">
    <property type="entry name" value="GPROTEINBRPT"/>
</dbReference>
<feature type="region of interest" description="Disordered" evidence="4">
    <location>
        <begin position="780"/>
        <end position="803"/>
    </location>
</feature>
<keyword evidence="6" id="KW-1185">Reference proteome</keyword>
<dbReference type="PANTHER" id="PTHR19853:SF0">
    <property type="entry name" value="WD REPEAT-CONTAINING PROTEIN 3"/>
    <property type="match status" value="1"/>
</dbReference>
<dbReference type="CDD" id="cd00200">
    <property type="entry name" value="WD40"/>
    <property type="match status" value="1"/>
</dbReference>
<reference evidence="6" key="1">
    <citation type="journal article" date="2013" name="Nature">
        <title>Pan genome of the phytoplankton Emiliania underpins its global distribution.</title>
        <authorList>
            <person name="Read B.A."/>
            <person name="Kegel J."/>
            <person name="Klute M.J."/>
            <person name="Kuo A."/>
            <person name="Lefebvre S.C."/>
            <person name="Maumus F."/>
            <person name="Mayer C."/>
            <person name="Miller J."/>
            <person name="Monier A."/>
            <person name="Salamov A."/>
            <person name="Young J."/>
            <person name="Aguilar M."/>
            <person name="Claverie J.M."/>
            <person name="Frickenhaus S."/>
            <person name="Gonzalez K."/>
            <person name="Herman E.K."/>
            <person name="Lin Y.C."/>
            <person name="Napier J."/>
            <person name="Ogata H."/>
            <person name="Sarno A.F."/>
            <person name="Shmutz J."/>
            <person name="Schroeder D."/>
            <person name="de Vargas C."/>
            <person name="Verret F."/>
            <person name="von Dassow P."/>
            <person name="Valentin K."/>
            <person name="Van de Peer Y."/>
            <person name="Wheeler G."/>
            <person name="Dacks J.B."/>
            <person name="Delwiche C.F."/>
            <person name="Dyhrman S.T."/>
            <person name="Glockner G."/>
            <person name="John U."/>
            <person name="Richards T."/>
            <person name="Worden A.Z."/>
            <person name="Zhang X."/>
            <person name="Grigoriev I.V."/>
            <person name="Allen A.E."/>
            <person name="Bidle K."/>
            <person name="Borodovsky M."/>
            <person name="Bowler C."/>
            <person name="Brownlee C."/>
            <person name="Cock J.M."/>
            <person name="Elias M."/>
            <person name="Gladyshev V.N."/>
            <person name="Groth M."/>
            <person name="Guda C."/>
            <person name="Hadaegh A."/>
            <person name="Iglesias-Rodriguez M.D."/>
            <person name="Jenkins J."/>
            <person name="Jones B.M."/>
            <person name="Lawson T."/>
            <person name="Leese F."/>
            <person name="Lindquist E."/>
            <person name="Lobanov A."/>
            <person name="Lomsadze A."/>
            <person name="Malik S.B."/>
            <person name="Marsh M.E."/>
            <person name="Mackinder L."/>
            <person name="Mock T."/>
            <person name="Mueller-Roeber B."/>
            <person name="Pagarete A."/>
            <person name="Parker M."/>
            <person name="Probert I."/>
            <person name="Quesneville H."/>
            <person name="Raines C."/>
            <person name="Rensing S.A."/>
            <person name="Riano-Pachon D.M."/>
            <person name="Richier S."/>
            <person name="Rokitta S."/>
            <person name="Shiraiwa Y."/>
            <person name="Soanes D.M."/>
            <person name="van der Giezen M."/>
            <person name="Wahlund T.M."/>
            <person name="Williams B."/>
            <person name="Wilson W."/>
            <person name="Wolfe G."/>
            <person name="Wurch L.L."/>
        </authorList>
    </citation>
    <scope>NUCLEOTIDE SEQUENCE</scope>
</reference>
<evidence type="ECO:0000313" key="5">
    <source>
        <dbReference type="EnsemblProtists" id="EOD19547"/>
    </source>
</evidence>
<dbReference type="PROSITE" id="PS50082">
    <property type="entry name" value="WD_REPEATS_2"/>
    <property type="match status" value="6"/>
</dbReference>
<dbReference type="PANTHER" id="PTHR19853">
    <property type="entry name" value="WD REPEAT CONTAINING PROTEIN 3 WDR3"/>
    <property type="match status" value="1"/>
</dbReference>
<dbReference type="PROSITE" id="PS00678">
    <property type="entry name" value="WD_REPEATS_1"/>
    <property type="match status" value="2"/>
</dbReference>
<evidence type="ECO:0000313" key="6">
    <source>
        <dbReference type="Proteomes" id="UP000013827"/>
    </source>
</evidence>
<dbReference type="InterPro" id="IPR015943">
    <property type="entry name" value="WD40/YVTN_repeat-like_dom_sf"/>
</dbReference>
<protein>
    <recommendedName>
        <fullName evidence="7">U3 small nucleolar RNA-associated protein 13 C-terminal domain-containing protein</fullName>
    </recommendedName>
</protein>
<dbReference type="Pfam" id="PF25173">
    <property type="entry name" value="Beta-prop_WDR3_1st"/>
    <property type="match status" value="1"/>
</dbReference>
<reference evidence="5" key="2">
    <citation type="submission" date="2024-10" db="UniProtKB">
        <authorList>
            <consortium name="EnsemblProtists"/>
        </authorList>
    </citation>
    <scope>IDENTIFICATION</scope>
</reference>
<evidence type="ECO:0000256" key="4">
    <source>
        <dbReference type="SAM" id="MobiDB-lite"/>
    </source>
</evidence>
<dbReference type="PaxDb" id="2903-EOD19547"/>
<dbReference type="GO" id="GO:0030515">
    <property type="term" value="F:snoRNA binding"/>
    <property type="evidence" value="ECO:0007669"/>
    <property type="project" value="TreeGrafter"/>
</dbReference>
<name>A0A0D3J7R2_EMIH1</name>
<feature type="repeat" description="WD" evidence="3">
    <location>
        <begin position="475"/>
        <end position="508"/>
    </location>
</feature>
<dbReference type="HOGENOM" id="CLU_005318_0_1_1"/>
<feature type="repeat" description="WD" evidence="3">
    <location>
        <begin position="108"/>
        <end position="141"/>
    </location>
</feature>
<dbReference type="Proteomes" id="UP000013827">
    <property type="component" value="Unassembled WGS sequence"/>
</dbReference>
<keyword evidence="1 3" id="KW-0853">WD repeat</keyword>
<dbReference type="STRING" id="2903.R1CB42"/>
<feature type="repeat" description="WD" evidence="3">
    <location>
        <begin position="618"/>
        <end position="648"/>
    </location>
</feature>
<accession>A0A0D3J7R2</accession>
<dbReference type="Gene3D" id="2.130.10.10">
    <property type="entry name" value="YVTN repeat-like/Quinoprotein amine dehydrogenase"/>
    <property type="match status" value="5"/>
</dbReference>
<dbReference type="GeneID" id="17265048"/>
<organism evidence="5 6">
    <name type="scientific">Emiliania huxleyi (strain CCMP1516)</name>
    <dbReference type="NCBI Taxonomy" id="280463"/>
    <lineage>
        <taxon>Eukaryota</taxon>
        <taxon>Haptista</taxon>
        <taxon>Haptophyta</taxon>
        <taxon>Prymnesiophyceae</taxon>
        <taxon>Isochrysidales</taxon>
        <taxon>Noelaerhabdaceae</taxon>
        <taxon>Emiliania</taxon>
    </lineage>
</organism>